<dbReference type="PIRSF" id="PIRSF006324">
    <property type="entry name" value="LeuE"/>
    <property type="match status" value="1"/>
</dbReference>
<comment type="caution">
    <text evidence="7">The sequence shown here is derived from an EMBL/GenBank/DDBJ whole genome shotgun (WGS) entry which is preliminary data.</text>
</comment>
<dbReference type="InterPro" id="IPR001123">
    <property type="entry name" value="LeuE-type"/>
</dbReference>
<evidence type="ECO:0000313" key="8">
    <source>
        <dbReference type="Proteomes" id="UP000216433"/>
    </source>
</evidence>
<proteinExistence type="predicted"/>
<keyword evidence="3 6" id="KW-0812">Transmembrane</keyword>
<sequence>MDASTAILGFTLTALLLTLTPGLDTALVLRTAAVEGGRKAMRAGGGIVTGVLIWGLIAALGLGAVLAVSRLAYTLLQIAGAAYLLWLGWKLISGALKSRPTLPADDPPLVRGERWFLRGLLTNLLNPKVGVFYVSLLPQFVPADVPVVGFSVLLAGIHAAMGLLWFAALVLATRPLARWLRRPTVLRSLDALTGLALMGFGLRLALSRPTS</sequence>
<organism evidence="7 8">
    <name type="scientific">Stenotrophomonas maltophilia</name>
    <name type="common">Pseudomonas maltophilia</name>
    <name type="synonym">Xanthomonas maltophilia</name>
    <dbReference type="NCBI Taxonomy" id="40324"/>
    <lineage>
        <taxon>Bacteria</taxon>
        <taxon>Pseudomonadati</taxon>
        <taxon>Pseudomonadota</taxon>
        <taxon>Gammaproteobacteria</taxon>
        <taxon>Lysobacterales</taxon>
        <taxon>Lysobacteraceae</taxon>
        <taxon>Stenotrophomonas</taxon>
        <taxon>Stenotrophomonas maltophilia group</taxon>
    </lineage>
</organism>
<evidence type="ECO:0000256" key="2">
    <source>
        <dbReference type="ARBA" id="ARBA00022475"/>
    </source>
</evidence>
<protein>
    <submittedName>
        <fullName evidence="7">Lysine transporter LysE</fullName>
    </submittedName>
</protein>
<keyword evidence="2" id="KW-1003">Cell membrane</keyword>
<dbReference type="GO" id="GO:0005886">
    <property type="term" value="C:plasma membrane"/>
    <property type="evidence" value="ECO:0007669"/>
    <property type="project" value="UniProtKB-SubCell"/>
</dbReference>
<evidence type="ECO:0000256" key="5">
    <source>
        <dbReference type="ARBA" id="ARBA00023136"/>
    </source>
</evidence>
<feature type="transmembrane region" description="Helical" evidence="6">
    <location>
        <begin position="46"/>
        <end position="68"/>
    </location>
</feature>
<name>A0A270NNV7_STEMA</name>
<feature type="transmembrane region" description="Helical" evidence="6">
    <location>
        <begin position="184"/>
        <end position="206"/>
    </location>
</feature>
<evidence type="ECO:0000256" key="4">
    <source>
        <dbReference type="ARBA" id="ARBA00022989"/>
    </source>
</evidence>
<keyword evidence="4 6" id="KW-1133">Transmembrane helix</keyword>
<evidence type="ECO:0000313" key="7">
    <source>
        <dbReference type="EMBL" id="PAM73751.1"/>
    </source>
</evidence>
<dbReference type="Pfam" id="PF01810">
    <property type="entry name" value="LysE"/>
    <property type="match status" value="1"/>
</dbReference>
<comment type="subcellular location">
    <subcellularLocation>
        <location evidence="1">Cell membrane</location>
        <topology evidence="1">Multi-pass membrane protein</topology>
    </subcellularLocation>
</comment>
<gene>
    <name evidence="7" type="ORF">CEK00_04250</name>
</gene>
<dbReference type="PANTHER" id="PTHR30086:SF20">
    <property type="entry name" value="ARGININE EXPORTER PROTEIN ARGO-RELATED"/>
    <property type="match status" value="1"/>
</dbReference>
<evidence type="ECO:0000256" key="1">
    <source>
        <dbReference type="ARBA" id="ARBA00004651"/>
    </source>
</evidence>
<feature type="transmembrane region" description="Helical" evidence="6">
    <location>
        <begin position="147"/>
        <end position="172"/>
    </location>
</feature>
<feature type="transmembrane region" description="Helical" evidence="6">
    <location>
        <begin position="75"/>
        <end position="92"/>
    </location>
</feature>
<evidence type="ECO:0000256" key="3">
    <source>
        <dbReference type="ARBA" id="ARBA00022692"/>
    </source>
</evidence>
<dbReference type="EMBL" id="NJGC01000003">
    <property type="protein sequence ID" value="PAM73751.1"/>
    <property type="molecule type" value="Genomic_DNA"/>
</dbReference>
<keyword evidence="5 6" id="KW-0472">Membrane</keyword>
<dbReference type="AlphaFoldDB" id="A0A270NNV7"/>
<reference evidence="7 8" key="1">
    <citation type="submission" date="2017-06" db="EMBL/GenBank/DDBJ databases">
        <title>Genome sequencing and assembly of Stenotrophomonas maltophilia DF07.</title>
        <authorList>
            <person name="Iyer R."/>
        </authorList>
    </citation>
    <scope>NUCLEOTIDE SEQUENCE [LARGE SCALE GENOMIC DNA]</scope>
    <source>
        <strain evidence="7 8">DF07</strain>
    </source>
</reference>
<dbReference type="Proteomes" id="UP000216433">
    <property type="component" value="Unassembled WGS sequence"/>
</dbReference>
<dbReference type="RefSeq" id="WP_095377325.1">
    <property type="nucleotide sequence ID" value="NZ_NJGC01000003.1"/>
</dbReference>
<accession>A0A270NNV7</accession>
<dbReference type="GO" id="GO:0015171">
    <property type="term" value="F:amino acid transmembrane transporter activity"/>
    <property type="evidence" value="ECO:0007669"/>
    <property type="project" value="TreeGrafter"/>
</dbReference>
<evidence type="ECO:0000256" key="6">
    <source>
        <dbReference type="SAM" id="Phobius"/>
    </source>
</evidence>
<dbReference type="PANTHER" id="PTHR30086">
    <property type="entry name" value="ARGININE EXPORTER PROTEIN ARGO"/>
    <property type="match status" value="1"/>
</dbReference>